<organism evidence="1 2">
    <name type="scientific">Beauveria asiatica</name>
    <dbReference type="NCBI Taxonomy" id="1069075"/>
    <lineage>
        <taxon>Eukaryota</taxon>
        <taxon>Fungi</taxon>
        <taxon>Dikarya</taxon>
        <taxon>Ascomycota</taxon>
        <taxon>Pezizomycotina</taxon>
        <taxon>Sordariomycetes</taxon>
        <taxon>Hypocreomycetidae</taxon>
        <taxon>Hypocreales</taxon>
        <taxon>Cordycipitaceae</taxon>
        <taxon>Beauveria</taxon>
    </lineage>
</organism>
<evidence type="ECO:0000313" key="2">
    <source>
        <dbReference type="Proteomes" id="UP001397290"/>
    </source>
</evidence>
<gene>
    <name evidence="1" type="ORF">G3M48_010390</name>
</gene>
<dbReference type="AlphaFoldDB" id="A0AAW0S2H0"/>
<keyword evidence="2" id="KW-1185">Reference proteome</keyword>
<protein>
    <submittedName>
        <fullName evidence="1">Uncharacterized protein</fullName>
    </submittedName>
</protein>
<comment type="caution">
    <text evidence="1">The sequence shown here is derived from an EMBL/GenBank/DDBJ whole genome shotgun (WGS) entry which is preliminary data.</text>
</comment>
<evidence type="ECO:0000313" key="1">
    <source>
        <dbReference type="EMBL" id="KAK8148336.1"/>
    </source>
</evidence>
<sequence length="128" mass="14285">MGILRRVKGDGDVILENPVQQEGLKDTVKEMHGHLFHSGMNDDRTRGVAWPDLEDRHAYCPVYPVPRSGTNAWAKLLSESTQILSYPYTAPQYLQADRGSTCQRGWEPATGLGQVRVFATRVQCVNTA</sequence>
<dbReference type="Proteomes" id="UP001397290">
    <property type="component" value="Unassembled WGS sequence"/>
</dbReference>
<dbReference type="EMBL" id="JAAHCF010000095">
    <property type="protein sequence ID" value="KAK8148336.1"/>
    <property type="molecule type" value="Genomic_DNA"/>
</dbReference>
<name>A0AAW0S2H0_9HYPO</name>
<accession>A0AAW0S2H0</accession>
<reference evidence="1 2" key="1">
    <citation type="submission" date="2020-02" db="EMBL/GenBank/DDBJ databases">
        <title>Comparative genomics of the hypocrealean fungal genus Beauvera.</title>
        <authorList>
            <person name="Showalter D.N."/>
            <person name="Bushley K.E."/>
            <person name="Rehner S.A."/>
        </authorList>
    </citation>
    <scope>NUCLEOTIDE SEQUENCE [LARGE SCALE GENOMIC DNA]</scope>
    <source>
        <strain evidence="1 2">ARSEF4384</strain>
    </source>
</reference>
<proteinExistence type="predicted"/>